<protein>
    <recommendedName>
        <fullName evidence="3">PH domain-containing protein</fullName>
    </recommendedName>
</protein>
<keyword evidence="1" id="KW-0175">Coiled coil</keyword>
<feature type="compositionally biased region" description="Basic and acidic residues" evidence="2">
    <location>
        <begin position="2060"/>
        <end position="2073"/>
    </location>
</feature>
<feature type="region of interest" description="Disordered" evidence="2">
    <location>
        <begin position="1817"/>
        <end position="1837"/>
    </location>
</feature>
<accession>A0A2A4JE66</accession>
<dbReference type="Gene3D" id="2.30.29.30">
    <property type="entry name" value="Pleckstrin-homology domain (PH domain)/Phosphotyrosine-binding domain (PTB)"/>
    <property type="match status" value="1"/>
</dbReference>
<feature type="compositionally biased region" description="Basic and acidic residues" evidence="2">
    <location>
        <begin position="2036"/>
        <end position="2048"/>
    </location>
</feature>
<feature type="region of interest" description="Disordered" evidence="2">
    <location>
        <begin position="206"/>
        <end position="228"/>
    </location>
</feature>
<feature type="region of interest" description="Disordered" evidence="2">
    <location>
        <begin position="712"/>
        <end position="935"/>
    </location>
</feature>
<feature type="region of interest" description="Disordered" evidence="2">
    <location>
        <begin position="1250"/>
        <end position="1273"/>
    </location>
</feature>
<dbReference type="PANTHER" id="PTHR12752">
    <property type="entry name" value="PHOSPHOINOSITOL 3-PHOSPHATE-BINDING PROTEIN"/>
    <property type="match status" value="1"/>
</dbReference>
<dbReference type="InterPro" id="IPR040392">
    <property type="entry name" value="PKHA4-7_PH"/>
</dbReference>
<sequence length="2105" mass="241481">MENKKLAPATQQPLTQQHLMAHHVHPEQIYSQQHPQLTHLSSSQTGQIQPNGVMHQLLQSQYQSNMNARSPLLENRHDLYGTGHNHDYARHYGANDNYNYPQSPPRHERTEVHTDQNVNHELLHNIPKGYNAEVYQDYLKRNPPKDTNQIYQNHQPMYRPNINPNQYGSKPYLPYSNRIGPQSNTELLRRQYSEIQQMKLQQQLHYQNQAQMHQQQKLDPPAAQSQYQMENKKLAPATQQPLTQQHLMAHHVHPEQIYSQQHPQLTHLSSSQTGQIQPNGVMHQLLQSQYQSNMNARSPLLENRHDLYGTGHNHDYARHYGANDNYNYPQSPPRHERTEVHTDQNVNHELLHNIPKGYNAEVYQDYLKRNPPKDTNQIYQNHQPMYRPNINPNQYGSKPYLPYSNRIGPQSNTELLRRQYSEIQQMKLQQQLHYQNQAQMHQQQKFAERQLLLQQIHGVQPPPNLQNSIYSDGSSYRDLDRYSSKNDFKEYSSPDIQKDIDSYAKNNEYQEYEKQNRQYEAQWNQNQQAEYREQEQQYRRQIEADKAKSQSPPSDYNNQSQKNNMSIASPMKSSESSTPSVKSPSSESRRSSGGNQALRSPIAQRIPSAPVTMSGILYKQGSDGLKVWRKRWFVLSEYCLFYYKSQDEEKLLGSVLLPSYRVSGCTAEDKVLRKFAFKLEHANMRTYILAAPDQEAMMKWVKALTMAALMQSPNEQPQKQNDRTAAKTEDVDEIPTYANAPPKPRRSNEGYNSPSPDMYDPNYDLLKKPASHYSQGTSHARYQDHANYPASPNQEPTYTRSPQSPPPVQQQTQYHTKRPPYDTQHLSLPLTNTVTDKLENNQPSTSSMYKSNPQSPYFDRNRGQQQASQENKDQIYDRQSQQRNPFLQDTTPQNEVTSKDERNELQNKNSRTNTREDRAREERAQSIHNEINTESRNNAYNREVYGELSSRPGRAGSAINERLLAERRTPDAYGRSTTMSAYNKGKIGDYEDVYAQYATENEYGKTYAKSPNPSQDRDGVSIASSHQQQQQQQKYTGNYPQEKTFSGPSVLRRKKMQSSGIQPPMPRPHSADFLEYESKAEMMNRTAPARSAYDTYKEPQRPKSSLDINSYYDPSSDRYYSEESYAEKMRQSAQYLQQGLVPSVTPRNMEIPLAKYASGLAKKQLSTAYSQMTNNNYEAEFSTARDNISYNSKYGDVEALNSNWTLKEKEIQKEYLNRSGSVMSDGSNVSGYVKEAAKYDTNADSFMRSASARLPSTAPEKEGEKKVQQREESMKRLLEWKQRMLQSPLTRKSTPATISLARSLNHSRQSLRSDQYKPKTYTNASYNSYSSDDEASMTMSGAHTESGTNNNTTNQQALSKKAFLGSNTSIGRNSRDANIPVRAVSPRVRWVEDKQSNDHYGSQQMSTSQQNLHALNTTEDSWASARSPSRASQQPIRAVSPRVRRNTETDDMDCISSLKAMEREESLQRLEFLKNQLMELEHQYEKSKPLVQLVDNMVKLGSLYNRPGSTIERLERNQRLRQKVLAEHALEQQRWLESVAAGKSLETEAARARVAELWALEQELSDEAAILQGLKTDKDAIENLLSGVRGKLDSVHKGDLNIDVNPANNVRRPPPPSNTGGGLEEELARVQQMLAHNSKKLEQTVADNARLERELQQLRRALQARRAAGHQHHATNPTAMLEDEVSRVQQLVTALQRQRQELSRAVRHLTQQSHALQNTHDAMPGKRRPMSSWQETNLDTGHTIDHGHSDYDYDVGPLMPPGHYEPSNVETPLYVDTRGPGADVTSPLNSEDLQHAGFSNLTNVEKQEIKTVRIVKRESERRQRDRERSLQPMSDWPTNNITANLDQFLEEELVQSLNYSRASSVPRNDQYEQVYGVRRDNNYLQPNMDLSPKYVSSPSLSNYDYSQNMSSLSSSYNKSYDRSGYDRTMSLSTQYLNSPTDSSRTLTNDPLSKTSSVVSLTRSHMELSPIFKSEAAKQIITEMSGDAPKNGSLHRRQVPKEKRRHYTAPHHLSAKTLNEMPKDAYNQDPPELSPEEQQKRQEKVESIKKMLTGTSADPNKSPDADEKRQREHLLQMNQILAKQVTEMSKIIAGTNTEQGPSASNH</sequence>
<proteinExistence type="predicted"/>
<dbReference type="STRING" id="7102.A0A2A4JE66"/>
<dbReference type="InterPro" id="IPR001849">
    <property type="entry name" value="PH_domain"/>
</dbReference>
<dbReference type="InterPro" id="IPR011993">
    <property type="entry name" value="PH-like_dom_sf"/>
</dbReference>
<feature type="compositionally biased region" description="Basic and acidic residues" evidence="2">
    <location>
        <begin position="1259"/>
        <end position="1273"/>
    </location>
</feature>
<feature type="compositionally biased region" description="Basic and acidic residues" evidence="2">
    <location>
        <begin position="720"/>
        <end position="729"/>
    </location>
</feature>
<name>A0A2A4JE66_HELVI</name>
<evidence type="ECO:0000259" key="3">
    <source>
        <dbReference type="PROSITE" id="PS50003"/>
    </source>
</evidence>
<evidence type="ECO:0000256" key="2">
    <source>
        <dbReference type="SAM" id="MobiDB-lite"/>
    </source>
</evidence>
<feature type="compositionally biased region" description="Basic and acidic residues" evidence="2">
    <location>
        <begin position="530"/>
        <end position="548"/>
    </location>
</feature>
<dbReference type="SMART" id="SM00233">
    <property type="entry name" value="PH"/>
    <property type="match status" value="1"/>
</dbReference>
<feature type="region of interest" description="Disordered" evidence="2">
    <location>
        <begin position="1982"/>
        <end position="2080"/>
    </location>
</feature>
<comment type="caution">
    <text evidence="4">The sequence shown here is derived from an EMBL/GenBank/DDBJ whole genome shotgun (WGS) entry which is preliminary data.</text>
</comment>
<dbReference type="PROSITE" id="PS50003">
    <property type="entry name" value="PH_DOMAIN"/>
    <property type="match status" value="1"/>
</dbReference>
<feature type="compositionally biased region" description="Polar residues" evidence="2">
    <location>
        <begin position="1337"/>
        <end position="1353"/>
    </location>
</feature>
<feature type="compositionally biased region" description="Basic and acidic residues" evidence="2">
    <location>
        <begin position="1817"/>
        <end position="1829"/>
    </location>
</feature>
<feature type="compositionally biased region" description="Polar residues" evidence="2">
    <location>
        <begin position="824"/>
        <end position="855"/>
    </location>
</feature>
<feature type="compositionally biased region" description="Polar residues" evidence="2">
    <location>
        <begin position="790"/>
        <end position="800"/>
    </location>
</feature>
<feature type="region of interest" description="Disordered" evidence="2">
    <location>
        <begin position="383"/>
        <end position="409"/>
    </location>
</feature>
<feature type="domain" description="PH" evidence="3">
    <location>
        <begin position="610"/>
        <end position="709"/>
    </location>
</feature>
<feature type="region of interest" description="Disordered" evidence="2">
    <location>
        <begin position="1417"/>
        <end position="1446"/>
    </location>
</feature>
<gene>
    <name evidence="4" type="ORF">B5V51_3813</name>
</gene>
<feature type="region of interest" description="Disordered" evidence="2">
    <location>
        <begin position="524"/>
        <end position="604"/>
    </location>
</feature>
<evidence type="ECO:0000256" key="1">
    <source>
        <dbReference type="SAM" id="Coils"/>
    </source>
</evidence>
<reference evidence="4" key="1">
    <citation type="submission" date="2017-09" db="EMBL/GenBank/DDBJ databases">
        <title>Contemporary evolution of a Lepidopteran species, Heliothis virescens, in response to modern agricultural practices.</title>
        <authorList>
            <person name="Fritz M.L."/>
            <person name="Deyonke A.M."/>
            <person name="Papanicolaou A."/>
            <person name="Micinski S."/>
            <person name="Westbrook J."/>
            <person name="Gould F."/>
        </authorList>
    </citation>
    <scope>NUCLEOTIDE SEQUENCE [LARGE SCALE GENOMIC DNA]</scope>
    <source>
        <strain evidence="4">HvINT-</strain>
        <tissue evidence="4">Whole body</tissue>
    </source>
</reference>
<feature type="compositionally biased region" description="Polar residues" evidence="2">
    <location>
        <begin position="1301"/>
        <end position="1313"/>
    </location>
</feature>
<evidence type="ECO:0000313" key="4">
    <source>
        <dbReference type="EMBL" id="PCG69692.1"/>
    </source>
</evidence>
<dbReference type="PANTHER" id="PTHR12752:SF9">
    <property type="entry name" value="KRAMER, ISOFORM I"/>
    <property type="match status" value="1"/>
</dbReference>
<feature type="compositionally biased region" description="Polar residues" evidence="2">
    <location>
        <begin position="549"/>
        <end position="567"/>
    </location>
</feature>
<dbReference type="Pfam" id="PF00169">
    <property type="entry name" value="PH"/>
    <property type="match status" value="1"/>
</dbReference>
<feature type="compositionally biased region" description="Low complexity" evidence="2">
    <location>
        <begin position="206"/>
        <end position="217"/>
    </location>
</feature>
<feature type="compositionally biased region" description="Basic and acidic residues" evidence="2">
    <location>
        <begin position="913"/>
        <end position="925"/>
    </location>
</feature>
<organism evidence="4">
    <name type="scientific">Heliothis virescens</name>
    <name type="common">Tobacco budworm moth</name>
    <dbReference type="NCBI Taxonomy" id="7102"/>
    <lineage>
        <taxon>Eukaryota</taxon>
        <taxon>Metazoa</taxon>
        <taxon>Ecdysozoa</taxon>
        <taxon>Arthropoda</taxon>
        <taxon>Hexapoda</taxon>
        <taxon>Insecta</taxon>
        <taxon>Pterygota</taxon>
        <taxon>Neoptera</taxon>
        <taxon>Endopterygota</taxon>
        <taxon>Lepidoptera</taxon>
        <taxon>Glossata</taxon>
        <taxon>Ditrysia</taxon>
        <taxon>Noctuoidea</taxon>
        <taxon>Noctuidae</taxon>
        <taxon>Heliothinae</taxon>
        <taxon>Heliothis</taxon>
    </lineage>
</organism>
<feature type="region of interest" description="Disordered" evidence="2">
    <location>
        <begin position="1005"/>
        <end position="1071"/>
    </location>
</feature>
<feature type="compositionally biased region" description="Polar residues" evidence="2">
    <location>
        <begin position="1034"/>
        <end position="1047"/>
    </location>
</feature>
<dbReference type="SUPFAM" id="SSF50729">
    <property type="entry name" value="PH domain-like"/>
    <property type="match status" value="1"/>
</dbReference>
<feature type="compositionally biased region" description="Polar residues" evidence="2">
    <location>
        <begin position="926"/>
        <end position="935"/>
    </location>
</feature>
<feature type="compositionally biased region" description="Low complexity" evidence="2">
    <location>
        <begin position="569"/>
        <end position="586"/>
    </location>
</feature>
<feature type="compositionally biased region" description="Polar residues" evidence="2">
    <location>
        <begin position="877"/>
        <end position="896"/>
    </location>
</feature>
<dbReference type="CDD" id="cd13248">
    <property type="entry name" value="PH_PEPP1_2_3"/>
    <property type="match status" value="1"/>
</dbReference>
<dbReference type="Pfam" id="PF25541">
    <property type="entry name" value="TBCA_PH"/>
    <property type="match status" value="1"/>
</dbReference>
<feature type="compositionally biased region" description="Basic residues" evidence="2">
    <location>
        <begin position="1992"/>
        <end position="2008"/>
    </location>
</feature>
<feature type="region of interest" description="Disordered" evidence="2">
    <location>
        <begin position="1301"/>
        <end position="1353"/>
    </location>
</feature>
<feature type="coiled-coil region" evidence="1">
    <location>
        <begin position="1634"/>
        <end position="1719"/>
    </location>
</feature>
<feature type="compositionally biased region" description="Low complexity" evidence="2">
    <location>
        <begin position="1423"/>
        <end position="1435"/>
    </location>
</feature>
<dbReference type="EMBL" id="NWSH01001914">
    <property type="protein sequence ID" value="PCG69692.1"/>
    <property type="molecule type" value="Genomic_DNA"/>
</dbReference>
<dbReference type="InterPro" id="IPR057971">
    <property type="entry name" value="PKHA4-7_TBCA"/>
</dbReference>
<feature type="region of interest" description="Disordered" evidence="2">
    <location>
        <begin position="1087"/>
        <end position="1112"/>
    </location>
</feature>